<dbReference type="InterPro" id="IPR036020">
    <property type="entry name" value="WW_dom_sf"/>
</dbReference>
<dbReference type="GO" id="GO:0009887">
    <property type="term" value="P:animal organ morphogenesis"/>
    <property type="evidence" value="ECO:0007669"/>
    <property type="project" value="UniProtKB-ARBA"/>
</dbReference>
<dbReference type="KEGG" id="vde:111253903"/>
<dbReference type="OrthoDB" id="5859304at2759"/>
<dbReference type="InterPro" id="IPR001202">
    <property type="entry name" value="WW_dom"/>
</dbReference>
<dbReference type="GeneID" id="111253903"/>
<evidence type="ECO:0000256" key="1">
    <source>
        <dbReference type="SAM" id="MobiDB-lite"/>
    </source>
</evidence>
<feature type="compositionally biased region" description="Basic and acidic residues" evidence="1">
    <location>
        <begin position="1037"/>
        <end position="1050"/>
    </location>
</feature>
<dbReference type="PANTHER" id="PTHR46221">
    <property type="entry name" value="FERM AND PDZ DOMAIN-CONTAINING PROTEIN FAMILY MEMBER"/>
    <property type="match status" value="1"/>
</dbReference>
<evidence type="ECO:0000313" key="5">
    <source>
        <dbReference type="EnsemblMetazoa" id="XP_022669836"/>
    </source>
</evidence>
<dbReference type="SUPFAM" id="SSF51045">
    <property type="entry name" value="WW domain"/>
    <property type="match status" value="2"/>
</dbReference>
<dbReference type="GO" id="GO:0048731">
    <property type="term" value="P:system development"/>
    <property type="evidence" value="ECO:0007669"/>
    <property type="project" value="UniProtKB-ARBA"/>
</dbReference>
<keyword evidence="6" id="KW-1185">Reference proteome</keyword>
<feature type="region of interest" description="Disordered" evidence="1">
    <location>
        <begin position="1207"/>
        <end position="1291"/>
    </location>
</feature>
<dbReference type="InterPro" id="IPR035963">
    <property type="entry name" value="FERM_2"/>
</dbReference>
<dbReference type="PROSITE" id="PS50057">
    <property type="entry name" value="FERM_3"/>
    <property type="match status" value="1"/>
</dbReference>
<feature type="compositionally biased region" description="Low complexity" evidence="1">
    <location>
        <begin position="1242"/>
        <end position="1267"/>
    </location>
</feature>
<dbReference type="InterPro" id="IPR000299">
    <property type="entry name" value="FERM_domain"/>
</dbReference>
<feature type="compositionally biased region" description="Basic and acidic residues" evidence="1">
    <location>
        <begin position="985"/>
        <end position="994"/>
    </location>
</feature>
<dbReference type="PROSITE" id="PS50106">
    <property type="entry name" value="PDZ"/>
    <property type="match status" value="1"/>
</dbReference>
<dbReference type="PROSITE" id="PS01159">
    <property type="entry name" value="WW_DOMAIN_1"/>
    <property type="match status" value="1"/>
</dbReference>
<protein>
    <recommendedName>
        <fullName evidence="7">FERM and PDZ domain-containing protein 4</fullName>
    </recommendedName>
</protein>
<dbReference type="SMART" id="SM00295">
    <property type="entry name" value="B41"/>
    <property type="match status" value="1"/>
</dbReference>
<dbReference type="Pfam" id="PF00595">
    <property type="entry name" value="PDZ"/>
    <property type="match status" value="1"/>
</dbReference>
<dbReference type="Gene3D" id="2.20.70.10">
    <property type="match status" value="2"/>
</dbReference>
<evidence type="ECO:0000259" key="2">
    <source>
        <dbReference type="PROSITE" id="PS50020"/>
    </source>
</evidence>
<dbReference type="PROSITE" id="PS50020">
    <property type="entry name" value="WW_DOMAIN_2"/>
    <property type="match status" value="2"/>
</dbReference>
<dbReference type="SUPFAM" id="SSF47031">
    <property type="entry name" value="Second domain of FERM"/>
    <property type="match status" value="1"/>
</dbReference>
<dbReference type="InterPro" id="IPR019748">
    <property type="entry name" value="FERM_central"/>
</dbReference>
<dbReference type="Pfam" id="PF00397">
    <property type="entry name" value="WW"/>
    <property type="match status" value="1"/>
</dbReference>
<dbReference type="CDD" id="cd00201">
    <property type="entry name" value="WW"/>
    <property type="match status" value="2"/>
</dbReference>
<evidence type="ECO:0000259" key="3">
    <source>
        <dbReference type="PROSITE" id="PS50057"/>
    </source>
</evidence>
<feature type="region of interest" description="Disordered" evidence="1">
    <location>
        <begin position="103"/>
        <end position="134"/>
    </location>
</feature>
<dbReference type="GO" id="GO:0071944">
    <property type="term" value="C:cell periphery"/>
    <property type="evidence" value="ECO:0007669"/>
    <property type="project" value="UniProtKB-ARBA"/>
</dbReference>
<accession>A0A7M7KW86</accession>
<dbReference type="SMART" id="SM00456">
    <property type="entry name" value="WW"/>
    <property type="match status" value="2"/>
</dbReference>
<feature type="domain" description="PDZ" evidence="4">
    <location>
        <begin position="226"/>
        <end position="303"/>
    </location>
</feature>
<evidence type="ECO:0000313" key="6">
    <source>
        <dbReference type="Proteomes" id="UP000594260"/>
    </source>
</evidence>
<dbReference type="FunFam" id="2.30.42.10:FF:000053">
    <property type="entry name" value="FERM and PDZ domain-containing protein 4"/>
    <property type="match status" value="1"/>
</dbReference>
<feature type="domain" description="WW" evidence="2">
    <location>
        <begin position="180"/>
        <end position="213"/>
    </location>
</feature>
<dbReference type="PANTHER" id="PTHR46221:SF3">
    <property type="entry name" value="FERM AND PDZ DOMAIN-CONTAINING PROTEIN 4"/>
    <property type="match status" value="1"/>
</dbReference>
<dbReference type="CDD" id="cd06769">
    <property type="entry name" value="PDZ_FRMPD1_3_4-like"/>
    <property type="match status" value="1"/>
</dbReference>
<dbReference type="EnsemblMetazoa" id="XM_022814101">
    <property type="protein sequence ID" value="XP_022669836"/>
    <property type="gene ID" value="LOC111253903"/>
</dbReference>
<feature type="region of interest" description="Disordered" evidence="1">
    <location>
        <begin position="611"/>
        <end position="655"/>
    </location>
</feature>
<organism evidence="5 6">
    <name type="scientific">Varroa destructor</name>
    <name type="common">Honeybee mite</name>
    <dbReference type="NCBI Taxonomy" id="109461"/>
    <lineage>
        <taxon>Eukaryota</taxon>
        <taxon>Metazoa</taxon>
        <taxon>Ecdysozoa</taxon>
        <taxon>Arthropoda</taxon>
        <taxon>Chelicerata</taxon>
        <taxon>Arachnida</taxon>
        <taxon>Acari</taxon>
        <taxon>Parasitiformes</taxon>
        <taxon>Mesostigmata</taxon>
        <taxon>Gamasina</taxon>
        <taxon>Dermanyssoidea</taxon>
        <taxon>Varroidae</taxon>
        <taxon>Varroa</taxon>
    </lineage>
</organism>
<proteinExistence type="predicted"/>
<reference evidence="5" key="1">
    <citation type="submission" date="2021-01" db="UniProtKB">
        <authorList>
            <consortium name="EnsemblMetazoa"/>
        </authorList>
    </citation>
    <scope>IDENTIFICATION</scope>
</reference>
<feature type="region of interest" description="Disordered" evidence="1">
    <location>
        <begin position="922"/>
        <end position="945"/>
    </location>
</feature>
<dbReference type="RefSeq" id="XP_022669835.1">
    <property type="nucleotide sequence ID" value="XM_022814100.1"/>
</dbReference>
<feature type="compositionally biased region" description="Low complexity" evidence="1">
    <location>
        <begin position="1051"/>
        <end position="1067"/>
    </location>
</feature>
<dbReference type="FunCoup" id="A0A7M7KW86">
    <property type="interactions" value="157"/>
</dbReference>
<feature type="region of interest" description="Disordered" evidence="1">
    <location>
        <begin position="962"/>
        <end position="1077"/>
    </location>
</feature>
<dbReference type="InterPro" id="IPR019749">
    <property type="entry name" value="Band_41_domain"/>
</dbReference>
<dbReference type="InterPro" id="IPR001478">
    <property type="entry name" value="PDZ"/>
</dbReference>
<dbReference type="InterPro" id="IPR014352">
    <property type="entry name" value="FERM/acyl-CoA-bd_prot_sf"/>
</dbReference>
<dbReference type="InParanoid" id="A0A7M7KW86"/>
<dbReference type="RefSeq" id="XP_022669836.1">
    <property type="nucleotide sequence ID" value="XM_022814101.1"/>
</dbReference>
<dbReference type="Gene3D" id="2.30.42.10">
    <property type="match status" value="1"/>
</dbReference>
<evidence type="ECO:0000259" key="4">
    <source>
        <dbReference type="PROSITE" id="PS50106"/>
    </source>
</evidence>
<dbReference type="SMART" id="SM00228">
    <property type="entry name" value="PDZ"/>
    <property type="match status" value="1"/>
</dbReference>
<name>A0A7M7KW86_VARDE</name>
<feature type="compositionally biased region" description="Low complexity" evidence="1">
    <location>
        <begin position="619"/>
        <end position="632"/>
    </location>
</feature>
<sequence length="1448" mass="158252">MASGLSEGQFSPRPSRFKTMDPVMVHDRSGSVAVVAPVAVISSNPAPLSGSLQKEKALESGWDAHTDVESTGPRDITADQTEETTVIRQDDLGGRVVLQDVNGSTGGIAEGAMRDQDTSSLSSTQTNRTASQHEEQLVNIQSLLRRACTAHITSNQRIYYMNHETRTTSWVPPVEAWRDPSLPYGWERAVDAKGVDYYINHVNKTTTYHNPLKDYVHEDPPPSPREVILERHHELGFGFVAGSERPVIVRFVTEGGPSEDRLLPGDEIIAINGVDVKTAPREHVIDMVKSCQSTIKLIVCQPVTNNTTKKSALLTAAKKAKLRSRPSKVRFAEGVVINGSPLYGSELEGAPVANVIKVFLENGHTKSFKYDSATDVQSVLDVLKEKVRISDGAMDLFGIVVEQLKSVGGRRNKISLLDPRETLGKIAALPGSHNLRCLFRVALLPSDPYELLQNCPHSFEYLYQQCCNDLVHDKITPPLEPEVALRLSSLHLHQHLLSQGLQAKPTSIKQIEGECGLTRFVSYSLLESMKTKQLRKILAQSMKQNESLCSPGQKQLTPLQVKLHFLNIMSKQEGYGCRILEPVAECEGSSFHHGEYLLLSGRSGLRKFHRPPSHHLMPHGQSSSSAHAAGSGHNHHPSAINIDKVHPPSKGSDGVSVVAVEERSDGTVTLATSSGASSNGHSLNHPQISELVKIENISKISISKEDDFTYIINITPTNIVIGMEERAMLELVLLLRGYYQLLRKEELFVEWRTINPWEIETAPVYHGSHVVIPREWSYCPPLEDDGSPSGLRKMDYSSAPPPYVPNETLLSEFRSISRSSSTTGSQRNLDFNMNLANRFELSVESHSIPSIAKPVETINHRVVARQLERAYTSPGQIGGLRDSPVQFTLGGDDDILMGVSSSATPDLLGHVMHPAIMMNNRQPDIDVGSINESTSSGEANEEKPPHLKAADSLLLLAAAVEKTGSGGPHGSAHITTGVLGPSELRMSRGVEATEIKGGSGSSASQEDSDDSSDTGQSQQLVRQPNQIRSVGASLRTDALHHVLSRDRPDRNSFSSNSSGNSTSNMQSFTGPFDGPPVRTSFANYTDTLRKYEAMAYREQSGSGGTLDGGQLQLSGLPGTHSVTRIELPAEASLGFTSMCDIGGDVIDLTLLPPPSSPELAELENLGLNQYDLGRLIIPPPPPPIEFCTQNEIIARFEQASRDIYDIIQTPPPKAPPRQKRGSPEPVKPIRLSQHLPAPPPDLDTLTRTTTADSPTSSSRPNTSPLSNASSTGNPPTAPPTPRKVPEQTNGFSRAQHQISTMASRLKKVHTMKNQSSVSKRDPIKLSQAHDALISEARQFVTSSKLLVREMALRAQKNLDIGGMQLEKLHDHLITCVALLERMFLYSETVLMQSAEVSHPLADHMDRVAMEFHRMIGKHNLTGDSGLSEEELGTQLAKNLNSLMRILRT</sequence>
<dbReference type="EnsemblMetazoa" id="XM_022814102">
    <property type="protein sequence ID" value="XP_022669837"/>
    <property type="gene ID" value="LOC111253903"/>
</dbReference>
<dbReference type="Gene3D" id="1.20.80.10">
    <property type="match status" value="1"/>
</dbReference>
<feature type="domain" description="WW" evidence="2">
    <location>
        <begin position="153"/>
        <end position="175"/>
    </location>
</feature>
<dbReference type="Proteomes" id="UP000594260">
    <property type="component" value="Unplaced"/>
</dbReference>
<dbReference type="EnsemblMetazoa" id="XM_022814100">
    <property type="protein sequence ID" value="XP_022669835"/>
    <property type="gene ID" value="LOC111253903"/>
</dbReference>
<evidence type="ECO:0008006" key="7">
    <source>
        <dbReference type="Google" id="ProtNLM"/>
    </source>
</evidence>
<dbReference type="RefSeq" id="XP_022669837.1">
    <property type="nucleotide sequence ID" value="XM_022814102.1"/>
</dbReference>
<dbReference type="InterPro" id="IPR036034">
    <property type="entry name" value="PDZ_sf"/>
</dbReference>
<dbReference type="Pfam" id="PF00373">
    <property type="entry name" value="FERM_M"/>
    <property type="match status" value="1"/>
</dbReference>
<feature type="domain" description="FERM" evidence="3">
    <location>
        <begin position="354"/>
        <end position="746"/>
    </location>
</feature>
<dbReference type="SUPFAM" id="SSF50156">
    <property type="entry name" value="PDZ domain-like"/>
    <property type="match status" value="1"/>
</dbReference>